<evidence type="ECO:0000313" key="4">
    <source>
        <dbReference type="EMBL" id="SES62291.1"/>
    </source>
</evidence>
<feature type="domain" description="Sigma factor regulator N-terminal" evidence="3">
    <location>
        <begin position="10"/>
        <end position="101"/>
    </location>
</feature>
<evidence type="ECO:0000256" key="1">
    <source>
        <dbReference type="SAM" id="Phobius"/>
    </source>
</evidence>
<dbReference type="RefSeq" id="WP_090865698.1">
    <property type="nucleotide sequence ID" value="NZ_FOHE01000001.1"/>
</dbReference>
<gene>
    <name evidence="4" type="ORF">SAMN05216389_101101</name>
</gene>
<sequence length="332" mass="38030">MTEWNKDLEKRILKKSKFSLTLRILRILVAVLFIYGVYMMVTNIISDKLAIGNENMYYSSLALEWTVPNVRGDFDIKEEDLSAFGTKSLSFDLLKKVGKEDLVIGEAQVTKKLSNRLSNIQYSHPGLQQLSEFSFSLPKDPRSDKKLEANTSPNVWETLEMLPEGTVGELAFSTTDFMEAEQLVKALRSYDLVVLWMPLYTGEFINYDPSGWGGSNNLIMLSDVIGLTGGMDHDENYHQSLRINWLDEGSLEESKQLMIKNIEELLEKPESYYQDFLRLGHLEEKYQYIKDEGFTVYGAVVTGPAKELLKLQDATFVQGEQLGEVELWNWEE</sequence>
<organism evidence="4 5">
    <name type="scientific">Oceanobacillus limi</name>
    <dbReference type="NCBI Taxonomy" id="930131"/>
    <lineage>
        <taxon>Bacteria</taxon>
        <taxon>Bacillati</taxon>
        <taxon>Bacillota</taxon>
        <taxon>Bacilli</taxon>
        <taxon>Bacillales</taxon>
        <taxon>Bacillaceae</taxon>
        <taxon>Oceanobacillus</taxon>
    </lineage>
</organism>
<name>A0A1H9Y0K2_9BACI</name>
<protein>
    <submittedName>
        <fullName evidence="4">Sigma factor regulator N-terminal</fullName>
    </submittedName>
</protein>
<keyword evidence="5" id="KW-1185">Reference proteome</keyword>
<dbReference type="InterPro" id="IPR029101">
    <property type="entry name" value="Sigma_reg_N"/>
</dbReference>
<dbReference type="Pfam" id="PF13791">
    <property type="entry name" value="Sigma_reg_C"/>
    <property type="match status" value="1"/>
</dbReference>
<evidence type="ECO:0000313" key="5">
    <source>
        <dbReference type="Proteomes" id="UP000198618"/>
    </source>
</evidence>
<dbReference type="AlphaFoldDB" id="A0A1H9Y0K2"/>
<dbReference type="InterPro" id="IPR025672">
    <property type="entry name" value="Sigma_reg_C_dom"/>
</dbReference>
<evidence type="ECO:0000259" key="2">
    <source>
        <dbReference type="Pfam" id="PF13791"/>
    </source>
</evidence>
<dbReference type="STRING" id="930131.SAMN05216389_101101"/>
<feature type="domain" description="Sigma factor regulator C-terminal" evidence="2">
    <location>
        <begin position="159"/>
        <end position="324"/>
    </location>
</feature>
<proteinExistence type="predicted"/>
<dbReference type="EMBL" id="FOHE01000001">
    <property type="protein sequence ID" value="SES62291.1"/>
    <property type="molecule type" value="Genomic_DNA"/>
</dbReference>
<accession>A0A1H9Y0K2</accession>
<dbReference type="Pfam" id="PF13800">
    <property type="entry name" value="Sigma_reg_N"/>
    <property type="match status" value="1"/>
</dbReference>
<evidence type="ECO:0000259" key="3">
    <source>
        <dbReference type="Pfam" id="PF13800"/>
    </source>
</evidence>
<keyword evidence="1" id="KW-0812">Transmembrane</keyword>
<reference evidence="4 5" key="1">
    <citation type="submission" date="2016-10" db="EMBL/GenBank/DDBJ databases">
        <authorList>
            <person name="de Groot N.N."/>
        </authorList>
    </citation>
    <scope>NUCLEOTIDE SEQUENCE [LARGE SCALE GENOMIC DNA]</scope>
    <source>
        <strain evidence="4 5">IBRC-M 10780</strain>
    </source>
</reference>
<keyword evidence="1" id="KW-0472">Membrane</keyword>
<keyword evidence="1" id="KW-1133">Transmembrane helix</keyword>
<feature type="transmembrane region" description="Helical" evidence="1">
    <location>
        <begin position="20"/>
        <end position="41"/>
    </location>
</feature>
<dbReference type="OrthoDB" id="2730366at2"/>
<dbReference type="Proteomes" id="UP000198618">
    <property type="component" value="Unassembled WGS sequence"/>
</dbReference>